<sequence length="723" mass="81196">MKAAVNVVDNARMRYLQAKNDMESLIFGHMSLSTRLLRHVRSSVNALYNGFTTHSQSTYVRSLNANQNAAADDLEEPMDIMNGFMLPSFPHRGDMSVSNTKQMTQAEWITQTSTVHSSLSKIACREDPVKIPEILLTDPADVLSDTKAVLQKDQKEEKDMLSKLLDDTSYEIALEADITNSYRNASLFASNMASVLDYTKTEEPREACGVGRQMVNTMVNDTFRGLETLSHEWPTTKVVVAKPNDTPLGPSDKLNEEEKEKVSNIETLYMKMFGTKSGLLNSDKNHKLTHALLHINEMDRKKEAELAPKMCTTKPTKEGDKAIKSQNVRFTSSDGVASYSHNENKENINILEGITILSADRFGIKMNKMSDFERSFLQQKYPKGQSVEVQTEEQMPPQPVEEETPQKYGNIRVVYSGKKNMIPGIREIAPRSQMSASQTAADTLASGLVDNVEPRLLDTNRGPPIAEDYTAPSVRHIPVLERREMYQKQLLEMEKADRERWREMHHPLYEKIHFNERCGLRMSGICRGGRKGGSRLTRRATTIGDEYGSSSLKLPITESIDESKEGEGKFDDLGNSSDHPSTLIYESPSARVNRKQSLVYESPSSKMASLTRKDSKLASPRKLGTDNYSVNAPFVTRGYYGYDDLAGTDGNDPLSSNGKPFFASTTVHRKVSKSLKQAMPTSSKDMEPNKQQDAPYKNAFMDFEGWWRQTSLPLGSLREQLSI</sequence>
<comment type="caution">
    <text evidence="2">The sequence shown here is derived from an EMBL/GenBank/DDBJ whole genome shotgun (WGS) entry which is preliminary data.</text>
</comment>
<proteinExistence type="predicted"/>
<protein>
    <submittedName>
        <fullName evidence="2">Uncharacterized protein</fullName>
    </submittedName>
</protein>
<feature type="region of interest" description="Disordered" evidence="1">
    <location>
        <begin position="563"/>
        <end position="588"/>
    </location>
</feature>
<evidence type="ECO:0000313" key="2">
    <source>
        <dbReference type="EMBL" id="KAK1443309.1"/>
    </source>
</evidence>
<feature type="region of interest" description="Disordered" evidence="1">
    <location>
        <begin position="600"/>
        <end position="619"/>
    </location>
</feature>
<dbReference type="AlphaFoldDB" id="A0AAD8LJC9"/>
<accession>A0AAD8LJC9</accession>
<feature type="compositionally biased region" description="Basic and acidic residues" evidence="1">
    <location>
        <begin position="563"/>
        <end position="572"/>
    </location>
</feature>
<name>A0AAD8LJC9_BABGI</name>
<evidence type="ECO:0000256" key="1">
    <source>
        <dbReference type="SAM" id="MobiDB-lite"/>
    </source>
</evidence>
<dbReference type="EMBL" id="JAVEPI010000002">
    <property type="protein sequence ID" value="KAK1443309.1"/>
    <property type="molecule type" value="Genomic_DNA"/>
</dbReference>
<reference evidence="2" key="1">
    <citation type="submission" date="2023-08" db="EMBL/GenBank/DDBJ databases">
        <title>Draft sequence of the Babesia gibsoni genome.</title>
        <authorList>
            <person name="Yamagishi J.Y."/>
            <person name="Xuan X.X."/>
        </authorList>
    </citation>
    <scope>NUCLEOTIDE SEQUENCE</scope>
    <source>
        <strain evidence="2">Azabu</strain>
    </source>
</reference>
<organism evidence="2 3">
    <name type="scientific">Babesia gibsoni</name>
    <dbReference type="NCBI Taxonomy" id="33632"/>
    <lineage>
        <taxon>Eukaryota</taxon>
        <taxon>Sar</taxon>
        <taxon>Alveolata</taxon>
        <taxon>Apicomplexa</taxon>
        <taxon>Aconoidasida</taxon>
        <taxon>Piroplasmida</taxon>
        <taxon>Babesiidae</taxon>
        <taxon>Babesia</taxon>
    </lineage>
</organism>
<keyword evidence="3" id="KW-1185">Reference proteome</keyword>
<evidence type="ECO:0000313" key="3">
    <source>
        <dbReference type="Proteomes" id="UP001230268"/>
    </source>
</evidence>
<gene>
    <name evidence="2" type="ORF">BgAZ_201850</name>
</gene>
<dbReference type="Proteomes" id="UP001230268">
    <property type="component" value="Unassembled WGS sequence"/>
</dbReference>